<keyword evidence="7 8" id="KW-0472">Membrane</keyword>
<dbReference type="GO" id="GO:0030001">
    <property type="term" value="P:metal ion transport"/>
    <property type="evidence" value="ECO:0007669"/>
    <property type="project" value="UniProtKB-ARBA"/>
</dbReference>
<reference evidence="9 10" key="2">
    <citation type="journal article" date="2014" name="Genome Announc.">
        <title>Complete Genome Sequence of Coprothermobacter proteolyticus DSM 5265.</title>
        <authorList>
            <person name="Alexiev A."/>
            <person name="Coil D.A."/>
            <person name="Badger J.H."/>
            <person name="Enticknap J."/>
            <person name="Ward N."/>
            <person name="Robb F.T."/>
            <person name="Eisen J.A."/>
        </authorList>
    </citation>
    <scope>NUCLEOTIDE SEQUENCE [LARGE SCALE GENOMIC DNA]</scope>
    <source>
        <strain evidence="10">ATCC 35245 / DSM 5265 / OCM 4 / BT</strain>
    </source>
</reference>
<protein>
    <submittedName>
        <fullName evidence="9">KtrB</fullName>
    </submittedName>
</protein>
<dbReference type="eggNOG" id="COG0168">
    <property type="taxonomic scope" value="Bacteria"/>
</dbReference>
<dbReference type="EMBL" id="CP001145">
    <property type="protein sequence ID" value="ACI17349.1"/>
    <property type="molecule type" value="Genomic_DNA"/>
</dbReference>
<feature type="transmembrane region" description="Helical" evidence="8">
    <location>
        <begin position="353"/>
        <end position="374"/>
    </location>
</feature>
<feature type="transmembrane region" description="Helical" evidence="8">
    <location>
        <begin position="380"/>
        <end position="398"/>
    </location>
</feature>
<dbReference type="InterPro" id="IPR003445">
    <property type="entry name" value="Cat_transpt"/>
</dbReference>
<accession>B5Y9D7</accession>
<name>B5Y9D7_COPPD</name>
<dbReference type="GO" id="GO:0005886">
    <property type="term" value="C:plasma membrane"/>
    <property type="evidence" value="ECO:0007669"/>
    <property type="project" value="UniProtKB-SubCell"/>
</dbReference>
<keyword evidence="5 8" id="KW-1133">Transmembrane helix</keyword>
<keyword evidence="10" id="KW-1185">Reference proteome</keyword>
<keyword evidence="2" id="KW-0813">Transport</keyword>
<dbReference type="STRING" id="309798.COPRO5265_1073"/>
<evidence type="ECO:0000256" key="2">
    <source>
        <dbReference type="ARBA" id="ARBA00022448"/>
    </source>
</evidence>
<dbReference type="AlphaFoldDB" id="B5Y9D7"/>
<feature type="transmembrane region" description="Helical" evidence="8">
    <location>
        <begin position="288"/>
        <end position="307"/>
    </location>
</feature>
<evidence type="ECO:0000256" key="4">
    <source>
        <dbReference type="ARBA" id="ARBA00022692"/>
    </source>
</evidence>
<dbReference type="PANTHER" id="PTHR32024:SF1">
    <property type="entry name" value="KTR SYSTEM POTASSIUM UPTAKE PROTEIN B"/>
    <property type="match status" value="1"/>
</dbReference>
<organism evidence="9 10">
    <name type="scientific">Coprothermobacter proteolyticus (strain ATCC 35245 / DSM 5265 / OCM 4 / BT)</name>
    <dbReference type="NCBI Taxonomy" id="309798"/>
    <lineage>
        <taxon>Bacteria</taxon>
        <taxon>Pseudomonadati</taxon>
        <taxon>Coprothermobacterota</taxon>
        <taxon>Coprothermobacteria</taxon>
        <taxon>Coprothermobacterales</taxon>
        <taxon>Coprothermobacteraceae</taxon>
        <taxon>Coprothermobacter</taxon>
    </lineage>
</organism>
<comment type="subcellular location">
    <subcellularLocation>
        <location evidence="1">Cell membrane</location>
        <topology evidence="1">Multi-pass membrane protein</topology>
    </subcellularLocation>
</comment>
<evidence type="ECO:0000313" key="10">
    <source>
        <dbReference type="Proteomes" id="UP000001732"/>
    </source>
</evidence>
<feature type="transmembrane region" description="Helical" evidence="8">
    <location>
        <begin position="232"/>
        <end position="251"/>
    </location>
</feature>
<keyword evidence="3" id="KW-1003">Cell membrane</keyword>
<dbReference type="Proteomes" id="UP000001732">
    <property type="component" value="Chromosome"/>
</dbReference>
<evidence type="ECO:0000256" key="3">
    <source>
        <dbReference type="ARBA" id="ARBA00022475"/>
    </source>
</evidence>
<feature type="transmembrane region" description="Helical" evidence="8">
    <location>
        <begin position="410"/>
        <end position="432"/>
    </location>
</feature>
<dbReference type="RefSeq" id="WP_012544001.1">
    <property type="nucleotide sequence ID" value="NC_011295.1"/>
</dbReference>
<dbReference type="GO" id="GO:0008324">
    <property type="term" value="F:monoatomic cation transmembrane transporter activity"/>
    <property type="evidence" value="ECO:0007669"/>
    <property type="project" value="InterPro"/>
</dbReference>
<evidence type="ECO:0000313" key="9">
    <source>
        <dbReference type="EMBL" id="ACI17349.1"/>
    </source>
</evidence>
<dbReference type="Pfam" id="PF02386">
    <property type="entry name" value="TrkH"/>
    <property type="match status" value="1"/>
</dbReference>
<evidence type="ECO:0000256" key="1">
    <source>
        <dbReference type="ARBA" id="ARBA00004651"/>
    </source>
</evidence>
<evidence type="ECO:0000256" key="6">
    <source>
        <dbReference type="ARBA" id="ARBA00023065"/>
    </source>
</evidence>
<keyword evidence="4 8" id="KW-0812">Transmembrane</keyword>
<sequence length="449" mass="48467">MEAAIKARRLIVRSFAAVILVGAVLLALPITSRGGGFTNFVDALFTSTSAVCVTGLIVKDTWDYWNFAGQFIIMLLIQFGGLSYLTITTFTLLLLTGARIGLRTRITLASQWNVNSLQGVVKLLGFTVRFALLVELIGALLLSITFIPYYLNSRGLAGGIWASVFDAVSAFNNAGFDIHGGFKSLSEFAQDPVVNLTIMGLIIAGGLGFVVWSEIFQKVRQKKFYFSLHTRIVLGVTLALIVLGALLIGIFEWNNPKTLGPLSIQGKILAAFFQSVTPRTAGFATINHGYATLPTLLITMLLMFIGGSPGGTAGGIKTTTFFSVFQYIKAVLTGSSRVHVAHRTIKWSILDTANAILILNMTIAVISIVLLSVFEPALHLHQIAFEVFSALGTVGLTTGITPNLSVASKIVLILTMFVGRVGVFTILTGYIFRPELPSYTYPEEDIIVG</sequence>
<feature type="transmembrane region" description="Helical" evidence="8">
    <location>
        <begin position="12"/>
        <end position="30"/>
    </location>
</feature>
<feature type="transmembrane region" description="Helical" evidence="8">
    <location>
        <begin position="130"/>
        <end position="151"/>
    </location>
</feature>
<evidence type="ECO:0000256" key="7">
    <source>
        <dbReference type="ARBA" id="ARBA00023136"/>
    </source>
</evidence>
<dbReference type="PANTHER" id="PTHR32024">
    <property type="entry name" value="TRK SYSTEM POTASSIUM UPTAKE PROTEIN TRKG-RELATED"/>
    <property type="match status" value="1"/>
</dbReference>
<keyword evidence="6" id="KW-0406">Ion transport</keyword>
<reference evidence="10" key="1">
    <citation type="submission" date="2008-08" db="EMBL/GenBank/DDBJ databases">
        <title>The complete genome sequence of Coprothermobacter proteolyticus strain ATCC 5245 / DSM 5265 / BT.</title>
        <authorList>
            <person name="Dodson R.J."/>
            <person name="Durkin A.S."/>
            <person name="Wu M."/>
            <person name="Eisen J."/>
            <person name="Sutton G."/>
        </authorList>
    </citation>
    <scope>NUCLEOTIDE SEQUENCE [LARGE SCALE GENOMIC DNA]</scope>
    <source>
        <strain evidence="10">ATCC 35245 / DSM 5265 / OCM 4 / BT</strain>
    </source>
</reference>
<dbReference type="HOGENOM" id="CLU_026429_0_1_9"/>
<evidence type="ECO:0000256" key="5">
    <source>
        <dbReference type="ARBA" id="ARBA00022989"/>
    </source>
</evidence>
<evidence type="ECO:0000256" key="8">
    <source>
        <dbReference type="SAM" id="Phobius"/>
    </source>
</evidence>
<dbReference type="OrthoDB" id="9810952at2"/>
<dbReference type="KEGG" id="cpo:COPRO5265_1073"/>
<gene>
    <name evidence="9" type="ordered locus">COPRO5265_1073</name>
</gene>
<feature type="transmembrane region" description="Helical" evidence="8">
    <location>
        <begin position="193"/>
        <end position="212"/>
    </location>
</feature>
<proteinExistence type="predicted"/>
<feature type="transmembrane region" description="Helical" evidence="8">
    <location>
        <begin position="71"/>
        <end position="95"/>
    </location>
</feature>